<comment type="similarity">
    <text evidence="3">Belongs to the calycin superfamily. Fatty-acid binding protein (FABP) family.</text>
</comment>
<dbReference type="Pfam" id="PF02781">
    <property type="entry name" value="G6PD_C"/>
    <property type="match status" value="1"/>
</dbReference>
<dbReference type="GO" id="GO:0050661">
    <property type="term" value="F:NADP binding"/>
    <property type="evidence" value="ECO:0007669"/>
    <property type="project" value="InterPro"/>
</dbReference>
<keyword evidence="7" id="KW-0845">Vitamin A</keyword>
<evidence type="ECO:0000256" key="2">
    <source>
        <dbReference type="ARBA" id="ARBA00004959"/>
    </source>
</evidence>
<evidence type="ECO:0000313" key="16">
    <source>
        <dbReference type="Proteomes" id="UP000007635"/>
    </source>
</evidence>
<dbReference type="Ensembl" id="ENSGACT00000016200.2">
    <property type="protein sequence ID" value="ENSGACP00000016169.2"/>
    <property type="gene ID" value="ENSGACG00000012197.2"/>
</dbReference>
<evidence type="ECO:0000256" key="12">
    <source>
        <dbReference type="SAM" id="SignalP"/>
    </source>
</evidence>
<evidence type="ECO:0000256" key="4">
    <source>
        <dbReference type="ARBA" id="ARBA00013592"/>
    </source>
</evidence>
<dbReference type="SUPFAM" id="SSF55347">
    <property type="entry name" value="Glyceraldehyde-3-phosphate dehydrogenase-like, C-terminal domain"/>
    <property type="match status" value="1"/>
</dbReference>
<dbReference type="GO" id="GO:0019841">
    <property type="term" value="F:retinol binding"/>
    <property type="evidence" value="ECO:0007669"/>
    <property type="project" value="UniProtKB-KW"/>
</dbReference>
<dbReference type="GO" id="GO:0005783">
    <property type="term" value="C:endoplasmic reticulum"/>
    <property type="evidence" value="ECO:0007669"/>
    <property type="project" value="TreeGrafter"/>
</dbReference>
<dbReference type="InterPro" id="IPR019796">
    <property type="entry name" value="G6P_DH_AS"/>
</dbReference>
<keyword evidence="5" id="KW-0313">Glucose metabolism</keyword>
<feature type="domain" description="Glucose-6-phosphate dehydrogenase NAD-binding" evidence="13">
    <location>
        <begin position="32"/>
        <end position="214"/>
    </location>
</feature>
<evidence type="ECO:0000256" key="7">
    <source>
        <dbReference type="ARBA" id="ARBA00022893"/>
    </source>
</evidence>
<proteinExistence type="inferred from homology"/>
<dbReference type="Pfam" id="PF00479">
    <property type="entry name" value="G6PD_N"/>
    <property type="match status" value="1"/>
</dbReference>
<dbReference type="PANTHER" id="PTHR23429">
    <property type="entry name" value="GLUCOSE-6-PHOSPHATE 1-DEHYDROGENASE G6PD"/>
    <property type="match status" value="1"/>
</dbReference>
<sequence>MIVLLLLVTLCAHGGKGEESAGAPRSGHVSVVIVGGTGDLAKKYLWQGFFELYVHQVGSGNTFSFYGGGLSPADAATPALFEILKAVSCSKDASEERCALLKEQFLRLARYRQLKTLEDYQALAEHIGRELQQEGITEAGRLFYLSLPAFAYVDVADKINRSCRPTGGPWLRVVLEKPFGHDIRSAEVLATQLEGSLKDEEMYRIDHYLGKQVVAKILPFRVENKKFLDPIWNKHHIERVEIVMKETLDVKGRISFYDQYGVIRDVLQNHLTEVMTLLMMRLPTNLSSSEEILQRKLQIFSSMLPLRKNQAVVGQYQAYQTTVQQETNKTKDHVSRTPTYAGIDFATRKIASMLKPQKVIKQDGDCFTIKTFTTFKNYESLFKIGEEVKEVTKGMDNRTCHTVVNWEDDKLVCVQKGEKKNRGWTHWIHGDELHLELTCEDQVCKQIYKRTL</sequence>
<evidence type="ECO:0000256" key="9">
    <source>
        <dbReference type="ARBA" id="ARBA00023072"/>
    </source>
</evidence>
<dbReference type="InterPro" id="IPR012674">
    <property type="entry name" value="Calycin"/>
</dbReference>
<dbReference type="PROSITE" id="PS00069">
    <property type="entry name" value="G6P_DEHYDROGENASE"/>
    <property type="match status" value="1"/>
</dbReference>
<protein>
    <recommendedName>
        <fullName evidence="4">Cellular retinoic acid-binding protein 1</fullName>
    </recommendedName>
    <alternativeName>
        <fullName evidence="11">Cellular retinoic acid-binding protein I</fullName>
    </alternativeName>
</protein>
<dbReference type="Gene3D" id="3.40.50.720">
    <property type="entry name" value="NAD(P)-binding Rossmann-like Domain"/>
    <property type="match status" value="1"/>
</dbReference>
<evidence type="ECO:0000256" key="10">
    <source>
        <dbReference type="ARBA" id="ARBA00023277"/>
    </source>
</evidence>
<dbReference type="GO" id="GO:0016918">
    <property type="term" value="F:retinal binding"/>
    <property type="evidence" value="ECO:0007669"/>
    <property type="project" value="UniProtKB-KW"/>
</dbReference>
<feature type="domain" description="Glucose-6-phosphate dehydrogenase C-terminal" evidence="14">
    <location>
        <begin position="219"/>
        <end position="345"/>
    </location>
</feature>
<dbReference type="UniPathway" id="UPA00115"/>
<accession>G3PEZ5</accession>
<dbReference type="Bgee" id="ENSGACG00000012197">
    <property type="expression patterns" value="Expressed in liver and 13 other cell types or tissues"/>
</dbReference>
<dbReference type="InterPro" id="IPR022674">
    <property type="entry name" value="G6P_DH_NAD-bd"/>
</dbReference>
<evidence type="ECO:0000256" key="3">
    <source>
        <dbReference type="ARBA" id="ARBA00008390"/>
    </source>
</evidence>
<comment type="function">
    <text evidence="1">Cytosolic CRABPs may regulate the access of retinoic acid to the nuclear retinoic acid receptors.</text>
</comment>
<evidence type="ECO:0000313" key="15">
    <source>
        <dbReference type="Ensembl" id="ENSGACP00000016169.2"/>
    </source>
</evidence>
<dbReference type="FunFam" id="2.40.128.20:FF:000001">
    <property type="entry name" value="Fatty acid-binding protein, adipocyte"/>
    <property type="match status" value="1"/>
</dbReference>
<evidence type="ECO:0000256" key="1">
    <source>
        <dbReference type="ARBA" id="ARBA00003699"/>
    </source>
</evidence>
<dbReference type="GO" id="GO:0009051">
    <property type="term" value="P:pentose-phosphate shunt, oxidative branch"/>
    <property type="evidence" value="ECO:0007669"/>
    <property type="project" value="TreeGrafter"/>
</dbReference>
<keyword evidence="16" id="KW-1185">Reference proteome</keyword>
<feature type="chain" id="PRO_5043881647" description="Cellular retinoic acid-binding protein 1" evidence="12">
    <location>
        <begin position="18"/>
        <end position="452"/>
    </location>
</feature>
<evidence type="ECO:0000256" key="8">
    <source>
        <dbReference type="ARBA" id="ARBA00023002"/>
    </source>
</evidence>
<feature type="signal peptide" evidence="12">
    <location>
        <begin position="1"/>
        <end position="17"/>
    </location>
</feature>
<reference evidence="15 16" key="1">
    <citation type="journal article" date="2021" name="G3 (Bethesda)">
        <title>Improved contiguity of the threespine stickleback genome using long-read sequencing.</title>
        <authorList>
            <person name="Nath S."/>
            <person name="Shaw D.E."/>
            <person name="White M.A."/>
        </authorList>
    </citation>
    <scope>NUCLEOTIDE SEQUENCE [LARGE SCALE GENOMIC DNA]</scope>
    <source>
        <strain evidence="15 16">Lake Benthic</strain>
    </source>
</reference>
<organism evidence="15 16">
    <name type="scientific">Gasterosteus aculeatus aculeatus</name>
    <name type="common">three-spined stickleback</name>
    <dbReference type="NCBI Taxonomy" id="481459"/>
    <lineage>
        <taxon>Eukaryota</taxon>
        <taxon>Metazoa</taxon>
        <taxon>Chordata</taxon>
        <taxon>Craniata</taxon>
        <taxon>Vertebrata</taxon>
        <taxon>Euteleostomi</taxon>
        <taxon>Actinopterygii</taxon>
        <taxon>Neopterygii</taxon>
        <taxon>Teleostei</taxon>
        <taxon>Neoteleostei</taxon>
        <taxon>Acanthomorphata</taxon>
        <taxon>Eupercaria</taxon>
        <taxon>Perciformes</taxon>
        <taxon>Cottioidei</taxon>
        <taxon>Gasterosteales</taxon>
        <taxon>Gasterosteidae</taxon>
        <taxon>Gasterosteus</taxon>
    </lineage>
</organism>
<comment type="pathway">
    <text evidence="2">Carbohydrate degradation; pentose phosphate pathway.</text>
</comment>
<dbReference type="PRINTS" id="PR00079">
    <property type="entry name" value="G6PDHDRGNASE"/>
</dbReference>
<dbReference type="InterPro" id="IPR022675">
    <property type="entry name" value="G6P_DH_C"/>
</dbReference>
<keyword evidence="12" id="KW-0732">Signal</keyword>
<keyword evidence="10" id="KW-0119">Carbohydrate metabolism</keyword>
<dbReference type="PANTHER" id="PTHR23429:SF7">
    <property type="entry name" value="GDH_6PGL ENDOPLASMIC BIFUNCTIONAL PROTEIN"/>
    <property type="match status" value="1"/>
</dbReference>
<dbReference type="AlphaFoldDB" id="G3PEZ5"/>
<evidence type="ECO:0000256" key="6">
    <source>
        <dbReference type="ARBA" id="ARBA00022857"/>
    </source>
</evidence>
<evidence type="ECO:0000256" key="11">
    <source>
        <dbReference type="ARBA" id="ARBA00030108"/>
    </source>
</evidence>
<reference evidence="15" key="2">
    <citation type="submission" date="2025-08" db="UniProtKB">
        <authorList>
            <consortium name="Ensembl"/>
        </authorList>
    </citation>
    <scope>IDENTIFICATION</scope>
</reference>
<keyword evidence="6" id="KW-0521">NADP</keyword>
<dbReference type="GO" id="GO:0004345">
    <property type="term" value="F:glucose-6-phosphate dehydrogenase activity"/>
    <property type="evidence" value="ECO:0007669"/>
    <property type="project" value="InterPro"/>
</dbReference>
<dbReference type="InterPro" id="IPR001282">
    <property type="entry name" value="G6P_DH"/>
</dbReference>
<keyword evidence="9" id="KW-0683">Retinol-binding</keyword>
<evidence type="ECO:0000259" key="13">
    <source>
        <dbReference type="Pfam" id="PF00479"/>
    </source>
</evidence>
<reference evidence="15" key="3">
    <citation type="submission" date="2025-09" db="UniProtKB">
        <authorList>
            <consortium name="Ensembl"/>
        </authorList>
    </citation>
    <scope>IDENTIFICATION</scope>
</reference>
<dbReference type="Gene3D" id="3.30.360.10">
    <property type="entry name" value="Dihydrodipicolinate Reductase, domain 2"/>
    <property type="match status" value="1"/>
</dbReference>
<evidence type="ECO:0000259" key="14">
    <source>
        <dbReference type="Pfam" id="PF02781"/>
    </source>
</evidence>
<name>G3PEZ5_GASAC</name>
<keyword evidence="8" id="KW-0560">Oxidoreductase</keyword>
<dbReference type="InterPro" id="IPR036291">
    <property type="entry name" value="NAD(P)-bd_dom_sf"/>
</dbReference>
<evidence type="ECO:0000256" key="5">
    <source>
        <dbReference type="ARBA" id="ARBA00022526"/>
    </source>
</evidence>
<dbReference type="GO" id="GO:0006006">
    <property type="term" value="P:glucose metabolic process"/>
    <property type="evidence" value="ECO:0007669"/>
    <property type="project" value="UniProtKB-KW"/>
</dbReference>
<dbReference type="Proteomes" id="UP000007635">
    <property type="component" value="Chromosome XVII"/>
</dbReference>
<dbReference type="SUPFAM" id="SSF50814">
    <property type="entry name" value="Lipocalins"/>
    <property type="match status" value="1"/>
</dbReference>
<dbReference type="GeneTree" id="ENSGT00530000063435"/>
<dbReference type="SUPFAM" id="SSF51735">
    <property type="entry name" value="NAD(P)-binding Rossmann-fold domains"/>
    <property type="match status" value="1"/>
</dbReference>